<sequence length="138" mass="16043">MPTTGPSPFRVWIFNPKVEKRERYAKCQTEKKGLSCFCAQALTKFHCHYWSAAMVKETVMVTHFQRNDIVWNRKERSSLDFFSLSLLFPLTKQGIGHLPPPLALRQNTLYRLTFNNFLENFTTYGHDPIARDNTVLGS</sequence>
<gene>
    <name evidence="1" type="ORF">TIFTF001_019927</name>
</gene>
<evidence type="ECO:0000313" key="2">
    <source>
        <dbReference type="Proteomes" id="UP001187192"/>
    </source>
</evidence>
<protein>
    <submittedName>
        <fullName evidence="1">Uncharacterized protein</fullName>
    </submittedName>
</protein>
<dbReference type="EMBL" id="BTGU01000035">
    <property type="protein sequence ID" value="GMN50771.1"/>
    <property type="molecule type" value="Genomic_DNA"/>
</dbReference>
<organism evidence="1 2">
    <name type="scientific">Ficus carica</name>
    <name type="common">Common fig</name>
    <dbReference type="NCBI Taxonomy" id="3494"/>
    <lineage>
        <taxon>Eukaryota</taxon>
        <taxon>Viridiplantae</taxon>
        <taxon>Streptophyta</taxon>
        <taxon>Embryophyta</taxon>
        <taxon>Tracheophyta</taxon>
        <taxon>Spermatophyta</taxon>
        <taxon>Magnoliopsida</taxon>
        <taxon>eudicotyledons</taxon>
        <taxon>Gunneridae</taxon>
        <taxon>Pentapetalae</taxon>
        <taxon>rosids</taxon>
        <taxon>fabids</taxon>
        <taxon>Rosales</taxon>
        <taxon>Moraceae</taxon>
        <taxon>Ficeae</taxon>
        <taxon>Ficus</taxon>
    </lineage>
</organism>
<proteinExistence type="predicted"/>
<dbReference type="Proteomes" id="UP001187192">
    <property type="component" value="Unassembled WGS sequence"/>
</dbReference>
<evidence type="ECO:0000313" key="1">
    <source>
        <dbReference type="EMBL" id="GMN50771.1"/>
    </source>
</evidence>
<accession>A0AA88DC54</accession>
<reference evidence="1" key="1">
    <citation type="submission" date="2023-07" db="EMBL/GenBank/DDBJ databases">
        <title>draft genome sequence of fig (Ficus carica).</title>
        <authorList>
            <person name="Takahashi T."/>
            <person name="Nishimura K."/>
        </authorList>
    </citation>
    <scope>NUCLEOTIDE SEQUENCE</scope>
</reference>
<name>A0AA88DC54_FICCA</name>
<keyword evidence="2" id="KW-1185">Reference proteome</keyword>
<dbReference type="AlphaFoldDB" id="A0AA88DC54"/>
<comment type="caution">
    <text evidence="1">The sequence shown here is derived from an EMBL/GenBank/DDBJ whole genome shotgun (WGS) entry which is preliminary data.</text>
</comment>